<name>A0A2K3LP88_TRIPR</name>
<protein>
    <submittedName>
        <fullName evidence="2">Uncharacterized protein</fullName>
    </submittedName>
</protein>
<feature type="compositionally biased region" description="Basic and acidic residues" evidence="1">
    <location>
        <begin position="12"/>
        <end position="27"/>
    </location>
</feature>
<feature type="region of interest" description="Disordered" evidence="1">
    <location>
        <begin position="1"/>
        <end position="40"/>
    </location>
</feature>
<comment type="caution">
    <text evidence="2">The sequence shown here is derived from an EMBL/GenBank/DDBJ whole genome shotgun (WGS) entry which is preliminary data.</text>
</comment>
<gene>
    <name evidence="2" type="ORF">L195_g036355</name>
</gene>
<organism evidence="2 3">
    <name type="scientific">Trifolium pratense</name>
    <name type="common">Red clover</name>
    <dbReference type="NCBI Taxonomy" id="57577"/>
    <lineage>
        <taxon>Eukaryota</taxon>
        <taxon>Viridiplantae</taxon>
        <taxon>Streptophyta</taxon>
        <taxon>Embryophyta</taxon>
        <taxon>Tracheophyta</taxon>
        <taxon>Spermatophyta</taxon>
        <taxon>Magnoliopsida</taxon>
        <taxon>eudicotyledons</taxon>
        <taxon>Gunneridae</taxon>
        <taxon>Pentapetalae</taxon>
        <taxon>rosids</taxon>
        <taxon>fabids</taxon>
        <taxon>Fabales</taxon>
        <taxon>Fabaceae</taxon>
        <taxon>Papilionoideae</taxon>
        <taxon>50 kb inversion clade</taxon>
        <taxon>NPAAA clade</taxon>
        <taxon>Hologalegina</taxon>
        <taxon>IRL clade</taxon>
        <taxon>Trifolieae</taxon>
        <taxon>Trifolium</taxon>
    </lineage>
</organism>
<reference evidence="2 3" key="2">
    <citation type="journal article" date="2017" name="Front. Plant Sci.">
        <title>Gene Classification and Mining of Molecular Markers Useful in Red Clover (Trifolium pratense) Breeding.</title>
        <authorList>
            <person name="Istvanek J."/>
            <person name="Dluhosova J."/>
            <person name="Dluhos P."/>
            <person name="Patkova L."/>
            <person name="Nedelnik J."/>
            <person name="Repkova J."/>
        </authorList>
    </citation>
    <scope>NUCLEOTIDE SEQUENCE [LARGE SCALE GENOMIC DNA]</scope>
    <source>
        <strain evidence="3">cv. Tatra</strain>
        <tissue evidence="2">Young leaves</tissue>
    </source>
</reference>
<evidence type="ECO:0000256" key="1">
    <source>
        <dbReference type="SAM" id="MobiDB-lite"/>
    </source>
</evidence>
<evidence type="ECO:0000313" key="2">
    <source>
        <dbReference type="EMBL" id="PNX80356.1"/>
    </source>
</evidence>
<dbReference type="Proteomes" id="UP000236291">
    <property type="component" value="Unassembled WGS sequence"/>
</dbReference>
<accession>A0A2K3LP88</accession>
<reference evidence="2 3" key="1">
    <citation type="journal article" date="2014" name="Am. J. Bot.">
        <title>Genome assembly and annotation for red clover (Trifolium pratense; Fabaceae).</title>
        <authorList>
            <person name="Istvanek J."/>
            <person name="Jaros M."/>
            <person name="Krenek A."/>
            <person name="Repkova J."/>
        </authorList>
    </citation>
    <scope>NUCLEOTIDE SEQUENCE [LARGE SCALE GENOMIC DNA]</scope>
    <source>
        <strain evidence="3">cv. Tatra</strain>
        <tissue evidence="2">Young leaves</tissue>
    </source>
</reference>
<proteinExistence type="predicted"/>
<dbReference type="AlphaFoldDB" id="A0A2K3LP88"/>
<dbReference type="EMBL" id="ASHM01037794">
    <property type="protein sequence ID" value="PNX80356.1"/>
    <property type="molecule type" value="Genomic_DNA"/>
</dbReference>
<evidence type="ECO:0000313" key="3">
    <source>
        <dbReference type="Proteomes" id="UP000236291"/>
    </source>
</evidence>
<sequence>MSCFKGATKSWSQDEKIDTNGIDDLKKPLFSLRGGKTPRY</sequence>